<keyword evidence="2" id="KW-1185">Reference proteome</keyword>
<dbReference type="Proteomes" id="UP000730481">
    <property type="component" value="Unassembled WGS sequence"/>
</dbReference>
<reference evidence="1" key="2">
    <citation type="submission" date="2020-02" db="EMBL/GenBank/DDBJ databases">
        <title>Identification and distribution of gene clusters putatively required for synthesis of sphingolipid metabolism inhibitors in phylogenetically diverse species of the filamentous fungus Fusarium.</title>
        <authorList>
            <person name="Kim H.-S."/>
            <person name="Busman M."/>
            <person name="Brown D.W."/>
            <person name="Divon H."/>
            <person name="Uhlig S."/>
            <person name="Proctor R.H."/>
        </authorList>
    </citation>
    <scope>NUCLEOTIDE SEQUENCE</scope>
    <source>
        <strain evidence="1">NRRL 25174</strain>
    </source>
</reference>
<sequence length="187" mass="23050">MHYLRLRGRTLRLRGRTLQLYLRTLLLRERTLRLYRRTLRHYRRRLLYRRLGFRHRISILRTFLDEKLGETIRSLRAHEEKVWNSKKPTAYGFDIHWRQDKVFRGLRIEYHGLVFRTLSIKTTKMHNDITITLAEVWFCIKQFFSEREDIYKGLEMDAGSKIRRPQVQRWRQAFEKLIFGGGRDRDQ</sequence>
<proteinExistence type="predicted"/>
<dbReference type="EMBL" id="PVQB02000503">
    <property type="protein sequence ID" value="KAF4336375.1"/>
    <property type="molecule type" value="Genomic_DNA"/>
</dbReference>
<dbReference type="AlphaFoldDB" id="A0A9P5ACM1"/>
<organism evidence="1 2">
    <name type="scientific">Fusarium beomiforme</name>
    <dbReference type="NCBI Taxonomy" id="44412"/>
    <lineage>
        <taxon>Eukaryota</taxon>
        <taxon>Fungi</taxon>
        <taxon>Dikarya</taxon>
        <taxon>Ascomycota</taxon>
        <taxon>Pezizomycotina</taxon>
        <taxon>Sordariomycetes</taxon>
        <taxon>Hypocreomycetidae</taxon>
        <taxon>Hypocreales</taxon>
        <taxon>Nectriaceae</taxon>
        <taxon>Fusarium</taxon>
        <taxon>Fusarium burgessii species complex</taxon>
    </lineage>
</organism>
<protein>
    <submittedName>
        <fullName evidence="1">Uncharacterized protein</fullName>
    </submittedName>
</protein>
<accession>A0A9P5ACM1</accession>
<evidence type="ECO:0000313" key="1">
    <source>
        <dbReference type="EMBL" id="KAF4336375.1"/>
    </source>
</evidence>
<comment type="caution">
    <text evidence="1">The sequence shown here is derived from an EMBL/GenBank/DDBJ whole genome shotgun (WGS) entry which is preliminary data.</text>
</comment>
<evidence type="ECO:0000313" key="2">
    <source>
        <dbReference type="Proteomes" id="UP000730481"/>
    </source>
</evidence>
<name>A0A9P5ACM1_9HYPO</name>
<gene>
    <name evidence="1" type="ORF">FBEOM_9767</name>
</gene>
<reference evidence="1" key="1">
    <citation type="journal article" date="2017" name="Mycologia">
        <title>Fusarium algeriense, sp. nov., a novel toxigenic crown rot pathogen of durum wheat from Algeria is nested in the Fusarium burgessii species complex.</title>
        <authorList>
            <person name="Laraba I."/>
            <person name="Keddad A."/>
            <person name="Boureghda H."/>
            <person name="Abdallah N."/>
            <person name="Vaughan M.M."/>
            <person name="Proctor R.H."/>
            <person name="Busman M."/>
            <person name="O'Donnell K."/>
        </authorList>
    </citation>
    <scope>NUCLEOTIDE SEQUENCE</scope>
    <source>
        <strain evidence="1">NRRL 25174</strain>
    </source>
</reference>